<dbReference type="Proteomes" id="UP001160499">
    <property type="component" value="Unassembled WGS sequence"/>
</dbReference>
<evidence type="ECO:0000313" key="3">
    <source>
        <dbReference type="Proteomes" id="UP001160499"/>
    </source>
</evidence>
<evidence type="ECO:0000259" key="1">
    <source>
        <dbReference type="PROSITE" id="PS50995"/>
    </source>
</evidence>
<sequence>MADMDHALQPPARLRGLASWQASKVSTLGARLTARRMPLGARADFAVLAALEEYGALSQAEIGRRLGLDRNDVSGILNRLEDCRRVDRQADPANRRRNVVTLTAAGRRHLEQLQQHADAVQAELLAGLDTAEQRQLQALLAKLLDSHKPQPA</sequence>
<dbReference type="PROSITE" id="PS50995">
    <property type="entry name" value="HTH_MARR_2"/>
    <property type="match status" value="1"/>
</dbReference>
<dbReference type="GO" id="GO:0003677">
    <property type="term" value="F:DNA binding"/>
    <property type="evidence" value="ECO:0007669"/>
    <property type="project" value="UniProtKB-KW"/>
</dbReference>
<dbReference type="SUPFAM" id="SSF46785">
    <property type="entry name" value="Winged helix' DNA-binding domain"/>
    <property type="match status" value="1"/>
</dbReference>
<proteinExistence type="predicted"/>
<dbReference type="EMBL" id="JARXVH010000001">
    <property type="protein sequence ID" value="MDH6212970.1"/>
    <property type="molecule type" value="Genomic_DNA"/>
</dbReference>
<comment type="caution">
    <text evidence="2">The sequence shown here is derived from an EMBL/GenBank/DDBJ whole genome shotgun (WGS) entry which is preliminary data.</text>
</comment>
<dbReference type="SMART" id="SM00347">
    <property type="entry name" value="HTH_MARR"/>
    <property type="match status" value="1"/>
</dbReference>
<dbReference type="Gene3D" id="1.10.10.10">
    <property type="entry name" value="Winged helix-like DNA-binding domain superfamily/Winged helix DNA-binding domain"/>
    <property type="match status" value="1"/>
</dbReference>
<dbReference type="PANTHER" id="PTHR33164">
    <property type="entry name" value="TRANSCRIPTIONAL REGULATOR, MARR FAMILY"/>
    <property type="match status" value="1"/>
</dbReference>
<feature type="domain" description="HTH marR-type" evidence="1">
    <location>
        <begin position="1"/>
        <end position="145"/>
    </location>
</feature>
<gene>
    <name evidence="2" type="ORF">M2283_000249</name>
</gene>
<keyword evidence="2" id="KW-0238">DNA-binding</keyword>
<accession>A0ABT6L9H8</accession>
<protein>
    <submittedName>
        <fullName evidence="2">DNA-binding MarR family transcriptional regulator</fullName>
    </submittedName>
</protein>
<dbReference type="RefSeq" id="WP_280874015.1">
    <property type="nucleotide sequence ID" value="NZ_JARXVH010000001.1"/>
</dbReference>
<dbReference type="InterPro" id="IPR036388">
    <property type="entry name" value="WH-like_DNA-bd_sf"/>
</dbReference>
<dbReference type="InterPro" id="IPR036390">
    <property type="entry name" value="WH_DNA-bd_sf"/>
</dbReference>
<evidence type="ECO:0000313" key="2">
    <source>
        <dbReference type="EMBL" id="MDH6212970.1"/>
    </source>
</evidence>
<name>A0ABT6L9H8_9ACTN</name>
<dbReference type="InterPro" id="IPR000835">
    <property type="entry name" value="HTH_MarR-typ"/>
</dbReference>
<keyword evidence="3" id="KW-1185">Reference proteome</keyword>
<dbReference type="InterPro" id="IPR039422">
    <property type="entry name" value="MarR/SlyA-like"/>
</dbReference>
<dbReference type="PANTHER" id="PTHR33164:SF43">
    <property type="entry name" value="HTH-TYPE TRANSCRIPTIONAL REPRESSOR YETL"/>
    <property type="match status" value="1"/>
</dbReference>
<reference evidence="2 3" key="1">
    <citation type="submission" date="2023-04" db="EMBL/GenBank/DDBJ databases">
        <title>Forest soil microbial communities from Buena Vista Peninsula, Colon Province, Panama.</title>
        <authorList>
            <person name="Bouskill N."/>
        </authorList>
    </citation>
    <scope>NUCLEOTIDE SEQUENCE [LARGE SCALE GENOMIC DNA]</scope>
    <source>
        <strain evidence="2 3">GGS1</strain>
    </source>
</reference>
<organism evidence="2 3">
    <name type="scientific">Streptomyces pseudovenezuelae</name>
    <dbReference type="NCBI Taxonomy" id="67350"/>
    <lineage>
        <taxon>Bacteria</taxon>
        <taxon>Bacillati</taxon>
        <taxon>Actinomycetota</taxon>
        <taxon>Actinomycetes</taxon>
        <taxon>Kitasatosporales</taxon>
        <taxon>Streptomycetaceae</taxon>
        <taxon>Streptomyces</taxon>
        <taxon>Streptomyces aurantiacus group</taxon>
    </lineage>
</organism>
<dbReference type="PRINTS" id="PR00598">
    <property type="entry name" value="HTHMARR"/>
</dbReference>
<dbReference type="Pfam" id="PF12802">
    <property type="entry name" value="MarR_2"/>
    <property type="match status" value="1"/>
</dbReference>